<dbReference type="SUPFAM" id="SSF52540">
    <property type="entry name" value="P-loop containing nucleoside triphosphate hydrolases"/>
    <property type="match status" value="1"/>
</dbReference>
<name>A0ABT2MUJ5_9CYAN</name>
<dbReference type="Proteomes" id="UP001525890">
    <property type="component" value="Unassembled WGS sequence"/>
</dbReference>
<dbReference type="PANTHER" id="PTHR32182:SF22">
    <property type="entry name" value="ATP-DEPENDENT ENDONUCLEASE, OLD FAMILY-RELATED"/>
    <property type="match status" value="1"/>
</dbReference>
<dbReference type="PANTHER" id="PTHR32182">
    <property type="entry name" value="DNA REPLICATION AND REPAIR PROTEIN RECF"/>
    <property type="match status" value="1"/>
</dbReference>
<organism evidence="2 3">
    <name type="scientific">Laspinema palackyanum D2a</name>
    <dbReference type="NCBI Taxonomy" id="2953684"/>
    <lineage>
        <taxon>Bacteria</taxon>
        <taxon>Bacillati</taxon>
        <taxon>Cyanobacteriota</taxon>
        <taxon>Cyanophyceae</taxon>
        <taxon>Oscillatoriophycideae</taxon>
        <taxon>Oscillatoriales</taxon>
        <taxon>Laspinemataceae</taxon>
        <taxon>Laspinema</taxon>
        <taxon>Laspinema palackyanum</taxon>
    </lineage>
</organism>
<protein>
    <submittedName>
        <fullName evidence="2">AAA family ATPase</fullName>
    </submittedName>
</protein>
<gene>
    <name evidence="2" type="ORF">NG799_14570</name>
</gene>
<dbReference type="Pfam" id="PF13476">
    <property type="entry name" value="AAA_23"/>
    <property type="match status" value="1"/>
</dbReference>
<feature type="domain" description="Rad50/SbcC-type AAA" evidence="1">
    <location>
        <begin position="5"/>
        <end position="185"/>
    </location>
</feature>
<sequence>MKIHRIELENFRKFEHYSCQFDEKLTLIVGTQGSGKTSLIEALAIAAGSLFLGFDDIQSRNIRTEDIRSLPGKMTKNREAYPVRISTQGMIQEQRIEWQRIIKQPKGGTTRPGSLSKISQELQAQVRKGSGVILPLVVYYGENRKGWHQKAVRTVKAKKPQTRTLGNRHWFNPKSPERRLLEWFKIMEFTSQQDHNPKQIFVAVQEAIASCLDLQNIQYDLNQDKLLLNGQCLFEMDLAQRHLAVLVADIAYRAVVLNPRLTKHAIRDTPGIVLIDEIGLHLDAPVVESLLKHLTSIFPALQFTATTPPLNSEFTSLPSLSIVQLKS</sequence>
<comment type="caution">
    <text evidence="2">The sequence shown here is derived from an EMBL/GenBank/DDBJ whole genome shotgun (WGS) entry which is preliminary data.</text>
</comment>
<dbReference type="Gene3D" id="3.40.50.300">
    <property type="entry name" value="P-loop containing nucleotide triphosphate hydrolases"/>
    <property type="match status" value="1"/>
</dbReference>
<dbReference type="InterPro" id="IPR027417">
    <property type="entry name" value="P-loop_NTPase"/>
</dbReference>
<dbReference type="EMBL" id="JAMXFF010000021">
    <property type="protein sequence ID" value="MCT7967561.1"/>
    <property type="molecule type" value="Genomic_DNA"/>
</dbReference>
<keyword evidence="3" id="KW-1185">Reference proteome</keyword>
<accession>A0ABT2MUJ5</accession>
<evidence type="ECO:0000259" key="1">
    <source>
        <dbReference type="Pfam" id="PF13476"/>
    </source>
</evidence>
<dbReference type="InterPro" id="IPR038729">
    <property type="entry name" value="Rad50/SbcC_AAA"/>
</dbReference>
<evidence type="ECO:0000313" key="2">
    <source>
        <dbReference type="EMBL" id="MCT7967561.1"/>
    </source>
</evidence>
<dbReference type="RefSeq" id="WP_368007137.1">
    <property type="nucleotide sequence ID" value="NZ_JAMXFF010000021.1"/>
</dbReference>
<evidence type="ECO:0000313" key="3">
    <source>
        <dbReference type="Proteomes" id="UP001525890"/>
    </source>
</evidence>
<proteinExistence type="predicted"/>
<reference evidence="2 3" key="1">
    <citation type="journal article" date="2022" name="Front. Microbiol.">
        <title>High genomic differentiation and limited gene flow indicate recent cryptic speciation within the genus Laspinema (cyanobacteria).</title>
        <authorList>
            <person name="Stanojkovic A."/>
            <person name="Skoupy S."/>
            <person name="Skaloud P."/>
            <person name="Dvorak P."/>
        </authorList>
    </citation>
    <scope>NUCLEOTIDE SEQUENCE [LARGE SCALE GENOMIC DNA]</scope>
    <source>
        <strain evidence="2 3">D2a</strain>
    </source>
</reference>